<dbReference type="PANTHER" id="PTHR10496">
    <property type="entry name" value="40S RIBOSOMAL PROTEIN S24"/>
    <property type="match status" value="1"/>
</dbReference>
<comment type="similarity">
    <text evidence="1 4">Belongs to the eukaryotic ribosomal protein eS24 family.</text>
</comment>
<protein>
    <recommendedName>
        <fullName evidence="5">40S ribosomal protein S24</fullName>
    </recommendedName>
</protein>
<dbReference type="Gene3D" id="3.30.70.3370">
    <property type="match status" value="1"/>
</dbReference>
<dbReference type="VEuPathDB" id="FungiDB:YALI0_D13728g"/>
<dbReference type="VEuPathDB" id="FungiDB:YALI1_D17030g"/>
<dbReference type="AlphaFoldDB" id="A0A1D8NEH4"/>
<dbReference type="InterPro" id="IPR053709">
    <property type="entry name" value="eRP_eS24_sf"/>
</dbReference>
<organism evidence="7 9">
    <name type="scientific">Yarrowia lipolytica</name>
    <name type="common">Candida lipolytica</name>
    <dbReference type="NCBI Taxonomy" id="4952"/>
    <lineage>
        <taxon>Eukaryota</taxon>
        <taxon>Fungi</taxon>
        <taxon>Dikarya</taxon>
        <taxon>Ascomycota</taxon>
        <taxon>Saccharomycotina</taxon>
        <taxon>Dipodascomycetes</taxon>
        <taxon>Dipodascales</taxon>
        <taxon>Dipodascales incertae sedis</taxon>
        <taxon>Yarrowia</taxon>
    </lineage>
</organism>
<feature type="compositionally biased region" description="Basic residues" evidence="6">
    <location>
        <begin position="105"/>
        <end position="119"/>
    </location>
</feature>
<dbReference type="InterPro" id="IPR012678">
    <property type="entry name" value="Ribosomal_uL23/eL15/eS24_sf"/>
</dbReference>
<evidence type="ECO:0000313" key="9">
    <source>
        <dbReference type="Proteomes" id="UP000182444"/>
    </source>
</evidence>
<dbReference type="EMBL" id="KZ859118">
    <property type="protein sequence ID" value="RDW23053.1"/>
    <property type="molecule type" value="Genomic_DNA"/>
</dbReference>
<evidence type="ECO:0000256" key="1">
    <source>
        <dbReference type="ARBA" id="ARBA00009680"/>
    </source>
</evidence>
<evidence type="ECO:0000256" key="2">
    <source>
        <dbReference type="ARBA" id="ARBA00022980"/>
    </source>
</evidence>
<dbReference type="Proteomes" id="UP000182444">
    <property type="component" value="Chromosome 1D"/>
</dbReference>
<sequence length="134" mass="15097">MADSVTIRTRKFIRNPLLGRRQFVVDILHPSSANVSKDELREKLAGAYNSEKDAVSVFGLRTQFGGGKTTGFGLIYDSPEALLKFEPAYRQVRYGLATKVEKASRQQRKQRKNRDKKVRGTGVKLAAKKKKKAE</sequence>
<dbReference type="Pfam" id="PF01282">
    <property type="entry name" value="Ribosomal_S24e"/>
    <property type="match status" value="1"/>
</dbReference>
<accession>A0A1D8NEH4</accession>
<dbReference type="KEGG" id="yli:2910259"/>
<dbReference type="GO" id="GO:1990904">
    <property type="term" value="C:ribonucleoprotein complex"/>
    <property type="evidence" value="ECO:0007669"/>
    <property type="project" value="UniProtKB-KW"/>
</dbReference>
<dbReference type="OrthoDB" id="5571754at2759"/>
<dbReference type="FunFam" id="3.30.70.3370:FF:000001">
    <property type="entry name" value="40S ribosomal protein S24"/>
    <property type="match status" value="1"/>
</dbReference>
<evidence type="ECO:0000313" key="10">
    <source>
        <dbReference type="Proteomes" id="UP000256601"/>
    </source>
</evidence>
<dbReference type="PROSITE" id="PS00529">
    <property type="entry name" value="RIBOSOMAL_S24E"/>
    <property type="match status" value="1"/>
</dbReference>
<dbReference type="SUPFAM" id="SSF54189">
    <property type="entry name" value="Ribosomal proteins S24e, L23 and L15e"/>
    <property type="match status" value="1"/>
</dbReference>
<dbReference type="HAMAP" id="MF_00545">
    <property type="entry name" value="Ribosomal_eS24"/>
    <property type="match status" value="1"/>
</dbReference>
<keyword evidence="3 4" id="KW-0687">Ribonucleoprotein</keyword>
<dbReference type="Proteomes" id="UP000256601">
    <property type="component" value="Unassembled WGS sequence"/>
</dbReference>
<gene>
    <name evidence="8" type="ORF">B0I71DRAFT_136569</name>
    <name evidence="7" type="ORF">YALI1_D17030g</name>
</gene>
<dbReference type="InterPro" id="IPR001976">
    <property type="entry name" value="Ribosomal_eS24"/>
</dbReference>
<dbReference type="GO" id="GO:0003735">
    <property type="term" value="F:structural constituent of ribosome"/>
    <property type="evidence" value="ECO:0007669"/>
    <property type="project" value="InterPro"/>
</dbReference>
<name>A0A1D8NEH4_YARLL</name>
<dbReference type="GeneID" id="2910259"/>
<dbReference type="GO" id="GO:0006412">
    <property type="term" value="P:translation"/>
    <property type="evidence" value="ECO:0007669"/>
    <property type="project" value="InterPro"/>
</dbReference>
<evidence type="ECO:0000256" key="3">
    <source>
        <dbReference type="ARBA" id="ARBA00023274"/>
    </source>
</evidence>
<dbReference type="InterPro" id="IPR018098">
    <property type="entry name" value="Ribosomal_eS24_CS"/>
</dbReference>
<reference evidence="8 10" key="2">
    <citation type="submission" date="2018-07" db="EMBL/GenBank/DDBJ databases">
        <title>Draft Genome Assemblies for Five Robust Yarrowia lipolytica Strains Exhibiting High Lipid Production and Pentose Sugar Utilization and Sugar Alcohol Secretion from Undetoxified Lignocellulosic Biomass Hydrolysates.</title>
        <authorList>
            <consortium name="DOE Joint Genome Institute"/>
            <person name="Walker C."/>
            <person name="Ryu S."/>
            <person name="Na H."/>
            <person name="Zane M."/>
            <person name="LaButti K."/>
            <person name="Lipzen A."/>
            <person name="Haridas S."/>
            <person name="Barry K."/>
            <person name="Grigoriev I.V."/>
            <person name="Quarterman J."/>
            <person name="Slininger P."/>
            <person name="Dien B."/>
            <person name="Trinh C.T."/>
        </authorList>
    </citation>
    <scope>NUCLEOTIDE SEQUENCE [LARGE SCALE GENOMIC DNA]</scope>
    <source>
        <strain evidence="8 10">YB392</strain>
    </source>
</reference>
<evidence type="ECO:0000256" key="5">
    <source>
        <dbReference type="RuleBase" id="RU004383"/>
    </source>
</evidence>
<dbReference type="GO" id="GO:0005840">
    <property type="term" value="C:ribosome"/>
    <property type="evidence" value="ECO:0007669"/>
    <property type="project" value="UniProtKB-KW"/>
</dbReference>
<proteinExistence type="inferred from homology"/>
<dbReference type="EMBL" id="CP017556">
    <property type="protein sequence ID" value="AOW04034.1"/>
    <property type="molecule type" value="Genomic_DNA"/>
</dbReference>
<evidence type="ECO:0000313" key="8">
    <source>
        <dbReference type="EMBL" id="RDW23053.1"/>
    </source>
</evidence>
<reference evidence="7 9" key="1">
    <citation type="journal article" date="2016" name="PLoS ONE">
        <title>Sequence Assembly of Yarrowia lipolytica Strain W29/CLIB89 Shows Transposable Element Diversity.</title>
        <authorList>
            <person name="Magnan C."/>
            <person name="Yu J."/>
            <person name="Chang I."/>
            <person name="Jahn E."/>
            <person name="Kanomata Y."/>
            <person name="Wu J."/>
            <person name="Zeller M."/>
            <person name="Oakes M."/>
            <person name="Baldi P."/>
            <person name="Sandmeyer S."/>
        </authorList>
    </citation>
    <scope>NUCLEOTIDE SEQUENCE [LARGE SCALE GENOMIC DNA]</scope>
    <source>
        <strain evidence="7">CLIB89</strain>
        <strain evidence="9">CLIB89(W29)</strain>
    </source>
</reference>
<feature type="region of interest" description="Disordered" evidence="6">
    <location>
        <begin position="100"/>
        <end position="134"/>
    </location>
</feature>
<evidence type="ECO:0000256" key="6">
    <source>
        <dbReference type="SAM" id="MobiDB-lite"/>
    </source>
</evidence>
<evidence type="ECO:0000256" key="4">
    <source>
        <dbReference type="RuleBase" id="RU004381"/>
    </source>
</evidence>
<dbReference type="RefSeq" id="XP_502800.1">
    <property type="nucleotide sequence ID" value="XM_502800.1"/>
</dbReference>
<keyword evidence="2 4" id="KW-0689">Ribosomal protein</keyword>
<dbReference type="OMA" id="IRVKKYM"/>
<dbReference type="eggNOG" id="KOG3424">
    <property type="taxonomic scope" value="Eukaryota"/>
</dbReference>
<evidence type="ECO:0000313" key="7">
    <source>
        <dbReference type="EMBL" id="AOW04034.1"/>
    </source>
</evidence>